<evidence type="ECO:0000313" key="3">
    <source>
        <dbReference type="EMBL" id="CAE11173.1"/>
    </source>
</evidence>
<keyword evidence="3" id="KW-0418">Kinase</keyword>
<gene>
    <name evidence="3" type="primary">CYSC</name>
    <name evidence="3" type="ordered locus">WS2182</name>
</gene>
<evidence type="ECO:0000259" key="2">
    <source>
        <dbReference type="Pfam" id="PF01583"/>
    </source>
</evidence>
<dbReference type="PANTHER" id="PTHR42700">
    <property type="entry name" value="SULFATE ADENYLYLTRANSFERASE"/>
    <property type="match status" value="1"/>
</dbReference>
<dbReference type="GO" id="GO:0004781">
    <property type="term" value="F:sulfate adenylyltransferase (ATP) activity"/>
    <property type="evidence" value="ECO:0007669"/>
    <property type="project" value="TreeGrafter"/>
</dbReference>
<dbReference type="Pfam" id="PF01583">
    <property type="entry name" value="APS_kinase"/>
    <property type="match status" value="1"/>
</dbReference>
<evidence type="ECO:0000313" key="4">
    <source>
        <dbReference type="Proteomes" id="UP000000422"/>
    </source>
</evidence>
<dbReference type="GO" id="GO:0005737">
    <property type="term" value="C:cytoplasm"/>
    <property type="evidence" value="ECO:0007669"/>
    <property type="project" value="TreeGrafter"/>
</dbReference>
<dbReference type="InterPro" id="IPR050512">
    <property type="entry name" value="Sulf_AdTrans/APS_kinase"/>
</dbReference>
<dbReference type="AlphaFoldDB" id="Q7M7N8"/>
<dbReference type="CDD" id="cd02027">
    <property type="entry name" value="APSK"/>
    <property type="match status" value="1"/>
</dbReference>
<dbReference type="GO" id="GO:0004020">
    <property type="term" value="F:adenylylsulfate kinase activity"/>
    <property type="evidence" value="ECO:0007669"/>
    <property type="project" value="UniProtKB-EC"/>
</dbReference>
<dbReference type="InterPro" id="IPR027417">
    <property type="entry name" value="P-loop_NTPase"/>
</dbReference>
<dbReference type="EMBL" id="BX571662">
    <property type="protein sequence ID" value="CAE11173.1"/>
    <property type="molecule type" value="Genomic_DNA"/>
</dbReference>
<dbReference type="PRINTS" id="PR01100">
    <property type="entry name" value="SHIKIMTKNASE"/>
</dbReference>
<sequence>MALEGESPQGWVIWITGLAGSGKTTLGRAVYEALRREISHVVYLDGDGFREIFGHSGYDRESRIEISKKRSALCAFLASQGIHVVATAISMFDEIYRLNRQNIPRYLEVYVKCEMEELIRRDQKNLYTKALKGEIQEVVGVDIAFDEPSAHVVIDNTLWGSIDEKRDRILSEIYIQGIR</sequence>
<dbReference type="HOGENOM" id="CLU_046932_2_3_7"/>
<dbReference type="GO" id="GO:0005524">
    <property type="term" value="F:ATP binding"/>
    <property type="evidence" value="ECO:0007669"/>
    <property type="project" value="InterPro"/>
</dbReference>
<dbReference type="EC" id="2.7.1.25" evidence="3"/>
<protein>
    <submittedName>
        <fullName evidence="3">POSSIBLE ADENYLYLSULFATE KINASE</fullName>
        <ecNumber evidence="3">2.7.1.25</ecNumber>
    </submittedName>
</protein>
<name>Q7M7N8_WOLSU</name>
<dbReference type="Proteomes" id="UP000000422">
    <property type="component" value="Chromosome"/>
</dbReference>
<dbReference type="STRING" id="273121.WS2182"/>
<feature type="domain" description="APS kinase" evidence="2">
    <location>
        <begin position="9"/>
        <end position="150"/>
    </location>
</feature>
<evidence type="ECO:0000256" key="1">
    <source>
        <dbReference type="ARBA" id="ARBA00022679"/>
    </source>
</evidence>
<dbReference type="RefSeq" id="WP_011139955.1">
    <property type="nucleotide sequence ID" value="NC_005090.1"/>
</dbReference>
<dbReference type="NCBIfam" id="NF004041">
    <property type="entry name" value="PRK05541.1"/>
    <property type="match status" value="1"/>
</dbReference>
<reference evidence="3 4" key="1">
    <citation type="journal article" date="2003" name="Proc. Natl. Acad. Sci. U.S.A.">
        <title>Complete genome sequence and analysis of Wolinella succinogenes.</title>
        <authorList>
            <person name="Baar C."/>
            <person name="Eppinger M."/>
            <person name="Raddatz G."/>
            <person name="Simon JM."/>
            <person name="Lanz C."/>
            <person name="Klimmek O."/>
            <person name="Nandakumar R."/>
            <person name="Gross R."/>
            <person name="Rosinus A."/>
            <person name="Keller H."/>
            <person name="Jagtap P."/>
            <person name="Linke B."/>
            <person name="Meyer F."/>
            <person name="Lederer H."/>
            <person name="Schuster S.C."/>
        </authorList>
    </citation>
    <scope>NUCLEOTIDE SEQUENCE [LARGE SCALE GENOMIC DNA]</scope>
    <source>
        <strain evidence="4">ATCC 29543 / DSM 1740 / CCUG 13145 / JCM 31913 / LMG 7466 / NCTC 11488 / FDC 602W</strain>
    </source>
</reference>
<dbReference type="GO" id="GO:0019379">
    <property type="term" value="P:sulfate assimilation, phosphoadenylyl sulfate reduction by phosphoadenylyl-sulfate reductase (thioredoxin)"/>
    <property type="evidence" value="ECO:0007669"/>
    <property type="project" value="TreeGrafter"/>
</dbReference>
<keyword evidence="1 3" id="KW-0808">Transferase</keyword>
<dbReference type="SUPFAM" id="SSF52540">
    <property type="entry name" value="P-loop containing nucleoside triphosphate hydrolases"/>
    <property type="match status" value="1"/>
</dbReference>
<dbReference type="InterPro" id="IPR059117">
    <property type="entry name" value="APS_kinase_dom"/>
</dbReference>
<accession>Q7M7N8</accession>
<proteinExistence type="predicted"/>
<keyword evidence="4" id="KW-1185">Reference proteome</keyword>
<dbReference type="eggNOG" id="COG0529">
    <property type="taxonomic scope" value="Bacteria"/>
</dbReference>
<organism evidence="4">
    <name type="scientific">Wolinella succinogenes (strain ATCC 29543 / DSM 1740 / CCUG 13145 / JCM 31913 / LMG 7466 / NCTC 11488 / FDC 602W)</name>
    <name type="common">Vibrio succinogenes</name>
    <dbReference type="NCBI Taxonomy" id="273121"/>
    <lineage>
        <taxon>Bacteria</taxon>
        <taxon>Pseudomonadati</taxon>
        <taxon>Campylobacterota</taxon>
        <taxon>Epsilonproteobacteria</taxon>
        <taxon>Campylobacterales</taxon>
        <taxon>Helicobacteraceae</taxon>
        <taxon>Wolinella</taxon>
    </lineage>
</organism>
<dbReference type="PANTHER" id="PTHR42700:SF1">
    <property type="entry name" value="SULFATE ADENYLYLTRANSFERASE"/>
    <property type="match status" value="1"/>
</dbReference>
<dbReference type="Gene3D" id="3.40.50.300">
    <property type="entry name" value="P-loop containing nucleotide triphosphate hydrolases"/>
    <property type="match status" value="1"/>
</dbReference>
<dbReference type="GO" id="GO:0010134">
    <property type="term" value="P:sulfate assimilation via adenylyl sulfate reduction"/>
    <property type="evidence" value="ECO:0007669"/>
    <property type="project" value="TreeGrafter"/>
</dbReference>
<dbReference type="KEGG" id="wsu:WS2182"/>